<sequence length="54" mass="5970">MVAVFKENIDTITGRDISGLAIIMSTFRGNNNLCLLRFLRSKAITLLICRVSGI</sequence>
<accession>A0A0N0BJ00</accession>
<proteinExistence type="predicted"/>
<keyword evidence="2" id="KW-1185">Reference proteome</keyword>
<reference evidence="1 2" key="1">
    <citation type="submission" date="2015-07" db="EMBL/GenBank/DDBJ databases">
        <title>The genome of Melipona quadrifasciata.</title>
        <authorList>
            <person name="Pan H."/>
            <person name="Kapheim K."/>
        </authorList>
    </citation>
    <scope>NUCLEOTIDE SEQUENCE [LARGE SCALE GENOMIC DNA]</scope>
    <source>
        <strain evidence="1">0111107301</strain>
        <tissue evidence="1">Whole body</tissue>
    </source>
</reference>
<dbReference type="EMBL" id="KQ435724">
    <property type="protein sequence ID" value="KOX78418.1"/>
    <property type="molecule type" value="Genomic_DNA"/>
</dbReference>
<organism evidence="1 2">
    <name type="scientific">Melipona quadrifasciata</name>
    <dbReference type="NCBI Taxonomy" id="166423"/>
    <lineage>
        <taxon>Eukaryota</taxon>
        <taxon>Metazoa</taxon>
        <taxon>Ecdysozoa</taxon>
        <taxon>Arthropoda</taxon>
        <taxon>Hexapoda</taxon>
        <taxon>Insecta</taxon>
        <taxon>Pterygota</taxon>
        <taxon>Neoptera</taxon>
        <taxon>Endopterygota</taxon>
        <taxon>Hymenoptera</taxon>
        <taxon>Apocrita</taxon>
        <taxon>Aculeata</taxon>
        <taxon>Apoidea</taxon>
        <taxon>Anthophila</taxon>
        <taxon>Apidae</taxon>
        <taxon>Melipona</taxon>
    </lineage>
</organism>
<evidence type="ECO:0000313" key="2">
    <source>
        <dbReference type="Proteomes" id="UP000053105"/>
    </source>
</evidence>
<gene>
    <name evidence="1" type="ORF">WN51_07825</name>
</gene>
<evidence type="ECO:0000313" key="1">
    <source>
        <dbReference type="EMBL" id="KOX78418.1"/>
    </source>
</evidence>
<dbReference type="AlphaFoldDB" id="A0A0N0BJ00"/>
<protein>
    <submittedName>
        <fullName evidence="1">Uncharacterized protein</fullName>
    </submittedName>
</protein>
<name>A0A0N0BJ00_9HYME</name>
<dbReference type="Proteomes" id="UP000053105">
    <property type="component" value="Unassembled WGS sequence"/>
</dbReference>